<evidence type="ECO:0000256" key="1">
    <source>
        <dbReference type="SAM" id="MobiDB-lite"/>
    </source>
</evidence>
<accession>G8ZU44</accession>
<gene>
    <name evidence="2" type="primary">TDEL0D05540</name>
    <name evidence="2" type="ORF">TDEL_0D05540</name>
</gene>
<feature type="compositionally biased region" description="Basic and acidic residues" evidence="1">
    <location>
        <begin position="40"/>
        <end position="49"/>
    </location>
</feature>
<feature type="compositionally biased region" description="Basic and acidic residues" evidence="1">
    <location>
        <begin position="162"/>
        <end position="175"/>
    </location>
</feature>
<name>G8ZU44_TORDE</name>
<keyword evidence="3" id="KW-1185">Reference proteome</keyword>
<dbReference type="KEGG" id="tdl:TDEL_0D05540"/>
<dbReference type="InParanoid" id="G8ZU44"/>
<dbReference type="Proteomes" id="UP000005627">
    <property type="component" value="Chromosome 4"/>
</dbReference>
<protein>
    <submittedName>
        <fullName evidence="2">Uncharacterized protein</fullName>
    </submittedName>
</protein>
<dbReference type="FunCoup" id="G8ZU44">
    <property type="interactions" value="81"/>
</dbReference>
<dbReference type="EMBL" id="HE616745">
    <property type="protein sequence ID" value="CCE92138.1"/>
    <property type="molecule type" value="Genomic_DNA"/>
</dbReference>
<evidence type="ECO:0000313" key="2">
    <source>
        <dbReference type="EMBL" id="CCE92138.1"/>
    </source>
</evidence>
<feature type="region of interest" description="Disordered" evidence="1">
    <location>
        <begin position="135"/>
        <end position="179"/>
    </location>
</feature>
<dbReference type="HOGENOM" id="CLU_111702_0_0_1"/>
<dbReference type="AlphaFoldDB" id="G8ZU44"/>
<feature type="compositionally biased region" description="Polar residues" evidence="1">
    <location>
        <begin position="1"/>
        <end position="34"/>
    </location>
</feature>
<dbReference type="GeneID" id="11503505"/>
<dbReference type="OrthoDB" id="4035738at2759"/>
<feature type="compositionally biased region" description="Polar residues" evidence="1">
    <location>
        <begin position="56"/>
        <end position="65"/>
    </location>
</feature>
<dbReference type="eggNOG" id="ENOG502S1BK">
    <property type="taxonomic scope" value="Eukaryota"/>
</dbReference>
<proteinExistence type="predicted"/>
<reference evidence="2 3" key="1">
    <citation type="journal article" date="2011" name="Proc. Natl. Acad. Sci. U.S.A.">
        <title>Evolutionary erosion of yeast sex chromosomes by mating-type switching accidents.</title>
        <authorList>
            <person name="Gordon J.L."/>
            <person name="Armisen D."/>
            <person name="Proux-Wera E."/>
            <person name="Oheigeartaigh S.S."/>
            <person name="Byrne K.P."/>
            <person name="Wolfe K.H."/>
        </authorList>
    </citation>
    <scope>NUCLEOTIDE SEQUENCE [LARGE SCALE GENOMIC DNA]</scope>
    <source>
        <strain evidence="3">ATCC 10662 / CBS 1146 / NBRC 0425 / NCYC 2629 / NRRL Y-866</strain>
    </source>
</reference>
<feature type="compositionally biased region" description="Polar residues" evidence="1">
    <location>
        <begin position="74"/>
        <end position="90"/>
    </location>
</feature>
<feature type="region of interest" description="Disordered" evidence="1">
    <location>
        <begin position="1"/>
        <end position="113"/>
    </location>
</feature>
<sequence>MAPGTTTKLDDASNQFDEVSSFSSIDSYQPQPFTGQEELPQEKNPDSSSRRSSKSGTTLNHQDSNTIEKEVTHNAMNGTSETAKSLQQAGLDTEKKAIPDINGPITGNADTSQFPEEYRIETQTGLVKLKTLNDLSRSDTRVSIGSDGKISRKSSGPGTIDSKIEPKPDTAKAEQEAAQNAENLEHAIEKNKHRIEKFEKHRHEKGLKGFVHRLFD</sequence>
<organism evidence="2 3">
    <name type="scientific">Torulaspora delbrueckii</name>
    <name type="common">Yeast</name>
    <name type="synonym">Candida colliculosa</name>
    <dbReference type="NCBI Taxonomy" id="4950"/>
    <lineage>
        <taxon>Eukaryota</taxon>
        <taxon>Fungi</taxon>
        <taxon>Dikarya</taxon>
        <taxon>Ascomycota</taxon>
        <taxon>Saccharomycotina</taxon>
        <taxon>Saccharomycetes</taxon>
        <taxon>Saccharomycetales</taxon>
        <taxon>Saccharomycetaceae</taxon>
        <taxon>Torulaspora</taxon>
    </lineage>
</organism>
<dbReference type="RefSeq" id="XP_003681349.1">
    <property type="nucleotide sequence ID" value="XM_003681301.1"/>
</dbReference>
<evidence type="ECO:0000313" key="3">
    <source>
        <dbReference type="Proteomes" id="UP000005627"/>
    </source>
</evidence>